<name>A0A167BFK0_9GAMM</name>
<gene>
    <name evidence="1" type="ORF">N476_24470</name>
</gene>
<sequence>MSTKSVSLIKLDTLAVKTLLQFNVHKYRGQSKAAFVYTTLEQAPNQDGIKIATTMPTYRAIQSKLFDLMKKQHN</sequence>
<dbReference type="AlphaFoldDB" id="A0A167BFK0"/>
<dbReference type="PATRIC" id="fig|1365251.3.peg.4378"/>
<evidence type="ECO:0000313" key="1">
    <source>
        <dbReference type="EMBL" id="KZN46485.1"/>
    </source>
</evidence>
<dbReference type="Proteomes" id="UP000076503">
    <property type="component" value="Unassembled WGS sequence"/>
</dbReference>
<reference evidence="1 2" key="1">
    <citation type="submission" date="2013-07" db="EMBL/GenBank/DDBJ databases">
        <title>Comparative Genomic and Metabolomic Analysis of Twelve Strains of Pseudoalteromonas luteoviolacea.</title>
        <authorList>
            <person name="Vynne N.G."/>
            <person name="Mansson M."/>
            <person name="Gram L."/>
        </authorList>
    </citation>
    <scope>NUCLEOTIDE SEQUENCE [LARGE SCALE GENOMIC DNA]</scope>
    <source>
        <strain evidence="1 2">H33</strain>
    </source>
</reference>
<accession>A0A167BFK0</accession>
<dbReference type="EMBL" id="AUXZ01000117">
    <property type="protein sequence ID" value="KZN46485.1"/>
    <property type="molecule type" value="Genomic_DNA"/>
</dbReference>
<protein>
    <submittedName>
        <fullName evidence="1">Uncharacterized protein</fullName>
    </submittedName>
</protein>
<evidence type="ECO:0000313" key="2">
    <source>
        <dbReference type="Proteomes" id="UP000076503"/>
    </source>
</evidence>
<organism evidence="1 2">
    <name type="scientific">Pseudoalteromonas luteoviolacea H33</name>
    <dbReference type="NCBI Taxonomy" id="1365251"/>
    <lineage>
        <taxon>Bacteria</taxon>
        <taxon>Pseudomonadati</taxon>
        <taxon>Pseudomonadota</taxon>
        <taxon>Gammaproteobacteria</taxon>
        <taxon>Alteromonadales</taxon>
        <taxon>Pseudoalteromonadaceae</taxon>
        <taxon>Pseudoalteromonas</taxon>
    </lineage>
</organism>
<proteinExistence type="predicted"/>
<comment type="caution">
    <text evidence="1">The sequence shown here is derived from an EMBL/GenBank/DDBJ whole genome shotgun (WGS) entry which is preliminary data.</text>
</comment>